<accession>F2BBU4</accession>
<dbReference type="EMBL" id="AFAY01000024">
    <property type="protein sequence ID" value="EGF11110.1"/>
    <property type="molecule type" value="Genomic_DNA"/>
</dbReference>
<organism evidence="1 2">
    <name type="scientific">Neisseria bacilliformis ATCC BAA-1200</name>
    <dbReference type="NCBI Taxonomy" id="888742"/>
    <lineage>
        <taxon>Bacteria</taxon>
        <taxon>Pseudomonadati</taxon>
        <taxon>Pseudomonadota</taxon>
        <taxon>Betaproteobacteria</taxon>
        <taxon>Neisseriales</taxon>
        <taxon>Neisseriaceae</taxon>
        <taxon>Neisseria</taxon>
    </lineage>
</organism>
<evidence type="ECO:0000313" key="2">
    <source>
        <dbReference type="Proteomes" id="UP000004105"/>
    </source>
</evidence>
<name>F2BBU4_9NEIS</name>
<comment type="caution">
    <text evidence="1">The sequence shown here is derived from an EMBL/GenBank/DDBJ whole genome shotgun (WGS) entry which is preliminary data.</text>
</comment>
<protein>
    <submittedName>
        <fullName evidence="1">Uncharacterized protein</fullName>
    </submittedName>
</protein>
<dbReference type="Proteomes" id="UP000004105">
    <property type="component" value="Unassembled WGS sequence"/>
</dbReference>
<gene>
    <name evidence="1" type="ORF">HMPREF9123_1199</name>
</gene>
<keyword evidence="2" id="KW-1185">Reference proteome</keyword>
<reference evidence="1 2" key="1">
    <citation type="submission" date="2011-02" db="EMBL/GenBank/DDBJ databases">
        <authorList>
            <person name="Muzny D."/>
            <person name="Qin X."/>
            <person name="Deng J."/>
            <person name="Jiang H."/>
            <person name="Liu Y."/>
            <person name="Qu J."/>
            <person name="Song X.-Z."/>
            <person name="Zhang L."/>
            <person name="Thornton R."/>
            <person name="Coyle M."/>
            <person name="Francisco L."/>
            <person name="Jackson L."/>
            <person name="Javaid M."/>
            <person name="Korchina V."/>
            <person name="Kovar C."/>
            <person name="Mata R."/>
            <person name="Mathew T."/>
            <person name="Ngo R."/>
            <person name="Nguyen L."/>
            <person name="Nguyen N."/>
            <person name="Okwuonu G."/>
            <person name="Ongeri F."/>
            <person name="Pham C."/>
            <person name="Simmons D."/>
            <person name="Wilczek-Boney K."/>
            <person name="Hale W."/>
            <person name="Jakkamsetti A."/>
            <person name="Pham P."/>
            <person name="Ruth R."/>
            <person name="San Lucas F."/>
            <person name="Warren J."/>
            <person name="Zhang J."/>
            <person name="Zhao Z."/>
            <person name="Zhou C."/>
            <person name="Zhu D."/>
            <person name="Lee S."/>
            <person name="Bess C."/>
            <person name="Blankenburg K."/>
            <person name="Forbes L."/>
            <person name="Fu Q."/>
            <person name="Gubbala S."/>
            <person name="Hirani K."/>
            <person name="Jayaseelan J.C."/>
            <person name="Lara F."/>
            <person name="Munidasa M."/>
            <person name="Palculict T."/>
            <person name="Patil S."/>
            <person name="Pu L.-L."/>
            <person name="Saada N."/>
            <person name="Tang L."/>
            <person name="Weissenberger G."/>
            <person name="Zhu Y."/>
            <person name="Hemphill L."/>
            <person name="Shang Y."/>
            <person name="Youmans B."/>
            <person name="Ayvaz T."/>
            <person name="Ross M."/>
            <person name="Santibanez J."/>
            <person name="Aqrawi P."/>
            <person name="Gross S."/>
            <person name="Joshi V."/>
            <person name="Fowler G."/>
            <person name="Nazareth L."/>
            <person name="Reid J."/>
            <person name="Worley K."/>
            <person name="Petrosino J."/>
            <person name="Highlander S."/>
            <person name="Gibbs R."/>
        </authorList>
    </citation>
    <scope>NUCLEOTIDE SEQUENCE [LARGE SCALE GENOMIC DNA]</scope>
    <source>
        <strain evidence="1 2">ATCC BAA-1200</strain>
    </source>
</reference>
<sequence length="58" mass="6801">MLFTRQSKPRAWLRHTPYMRGRGRLKKQNPILAAPKLRFQTASKPPCPTRRKTARSIV</sequence>
<dbReference type="AlphaFoldDB" id="F2BBU4"/>
<evidence type="ECO:0000313" key="1">
    <source>
        <dbReference type="EMBL" id="EGF11110.1"/>
    </source>
</evidence>
<proteinExistence type="predicted"/>
<dbReference type="HOGENOM" id="CLU_2974675_0_0_4"/>